<dbReference type="RefSeq" id="WP_240826487.1">
    <property type="nucleotide sequence ID" value="NZ_JAKWBL010000001.1"/>
</dbReference>
<keyword evidence="1" id="KW-0732">Signal</keyword>
<name>A0ABS9SFE0_9BACT</name>
<evidence type="ECO:0000313" key="3">
    <source>
        <dbReference type="Proteomes" id="UP001202248"/>
    </source>
</evidence>
<feature type="signal peptide" evidence="1">
    <location>
        <begin position="1"/>
        <end position="20"/>
    </location>
</feature>
<evidence type="ECO:0008006" key="4">
    <source>
        <dbReference type="Google" id="ProtNLM"/>
    </source>
</evidence>
<keyword evidence="3" id="KW-1185">Reference proteome</keyword>
<gene>
    <name evidence="2" type="ORF">MKP09_03685</name>
</gene>
<feature type="chain" id="PRO_5045798057" description="Lipoprotein" evidence="1">
    <location>
        <begin position="21"/>
        <end position="241"/>
    </location>
</feature>
<dbReference type="Proteomes" id="UP001202248">
    <property type="component" value="Unassembled WGS sequence"/>
</dbReference>
<accession>A0ABS9SFE0</accession>
<proteinExistence type="predicted"/>
<comment type="caution">
    <text evidence="2">The sequence shown here is derived from an EMBL/GenBank/DDBJ whole genome shotgun (WGS) entry which is preliminary data.</text>
</comment>
<evidence type="ECO:0000313" key="2">
    <source>
        <dbReference type="EMBL" id="MCH5597076.1"/>
    </source>
</evidence>
<organism evidence="2 3">
    <name type="scientific">Niabella ginsengisoli</name>
    <dbReference type="NCBI Taxonomy" id="522298"/>
    <lineage>
        <taxon>Bacteria</taxon>
        <taxon>Pseudomonadati</taxon>
        <taxon>Bacteroidota</taxon>
        <taxon>Chitinophagia</taxon>
        <taxon>Chitinophagales</taxon>
        <taxon>Chitinophagaceae</taxon>
        <taxon>Niabella</taxon>
    </lineage>
</organism>
<protein>
    <recommendedName>
        <fullName evidence="4">Lipoprotein</fullName>
    </recommendedName>
</protein>
<evidence type="ECO:0000256" key="1">
    <source>
        <dbReference type="SAM" id="SignalP"/>
    </source>
</evidence>
<sequence length="241" mass="27000">MKTLLSLSTILLFVMLISCGKTDVTSEANEPVELDLEQMVGFIGQPYSDIKSNFTNTEVVISDSLGVKKASFSVLDRESPNPNFICELTEKNGVITNVLIKSSLGSYGTLKNTFYYFDRLLSEKYTLSKFYAIDADGGVNRNNNSKQDLYTYLNYNTSSGAALEFKAPAATILNSCLNESDKAFTISIEKNNYCRHKPLTLSQKQWKEGIVMIPTINMWHLRCHARFIVPIMNHQNCGSLS</sequence>
<dbReference type="EMBL" id="JAKWBL010000001">
    <property type="protein sequence ID" value="MCH5597076.1"/>
    <property type="molecule type" value="Genomic_DNA"/>
</dbReference>
<dbReference type="PROSITE" id="PS51257">
    <property type="entry name" value="PROKAR_LIPOPROTEIN"/>
    <property type="match status" value="1"/>
</dbReference>
<reference evidence="2 3" key="1">
    <citation type="submission" date="2022-02" db="EMBL/GenBank/DDBJ databases">
        <authorList>
            <person name="Min J."/>
        </authorList>
    </citation>
    <scope>NUCLEOTIDE SEQUENCE [LARGE SCALE GENOMIC DNA]</scope>
    <source>
        <strain evidence="2 3">GR10-1</strain>
    </source>
</reference>